<keyword evidence="9" id="KW-1185">Reference proteome</keyword>
<comment type="similarity">
    <text evidence="2">Belongs to the CENP-C/MIF2 family.</text>
</comment>
<feature type="compositionally biased region" description="Low complexity" evidence="5">
    <location>
        <begin position="282"/>
        <end position="304"/>
    </location>
</feature>
<dbReference type="GO" id="GO:0051315">
    <property type="term" value="P:attachment of mitotic spindle microtubules to kinetochore"/>
    <property type="evidence" value="ECO:0007669"/>
    <property type="project" value="TreeGrafter"/>
</dbReference>
<dbReference type="PANTHER" id="PTHR16684:SF11">
    <property type="entry name" value="CENTROMERE PROTEIN C"/>
    <property type="match status" value="1"/>
</dbReference>
<evidence type="ECO:0000259" key="7">
    <source>
        <dbReference type="Pfam" id="PF15624"/>
    </source>
</evidence>
<feature type="compositionally biased region" description="Low complexity" evidence="5">
    <location>
        <begin position="393"/>
        <end position="403"/>
    </location>
</feature>
<evidence type="ECO:0000256" key="2">
    <source>
        <dbReference type="ARBA" id="ARBA00010291"/>
    </source>
</evidence>
<comment type="caution">
    <text evidence="8">The sequence shown here is derived from an EMBL/GenBank/DDBJ whole genome shotgun (WGS) entry which is preliminary data.</text>
</comment>
<comment type="subcellular location">
    <subcellularLocation>
        <location evidence="1">Nucleus</location>
    </subcellularLocation>
</comment>
<feature type="compositionally biased region" description="Acidic residues" evidence="5">
    <location>
        <begin position="69"/>
        <end position="79"/>
    </location>
</feature>
<evidence type="ECO:0000259" key="6">
    <source>
        <dbReference type="Pfam" id="PF11699"/>
    </source>
</evidence>
<dbReference type="GO" id="GO:0019237">
    <property type="term" value="F:centromeric DNA binding"/>
    <property type="evidence" value="ECO:0007669"/>
    <property type="project" value="InterPro"/>
</dbReference>
<dbReference type="InterPro" id="IPR025974">
    <property type="entry name" value="Mif2/CENP-C_cupin"/>
</dbReference>
<dbReference type="InterPro" id="IPR011051">
    <property type="entry name" value="RmlC_Cupin_sf"/>
</dbReference>
<dbReference type="GO" id="GO:0051455">
    <property type="term" value="P:spindle attachment to meiosis I kinetochore"/>
    <property type="evidence" value="ECO:0007669"/>
    <property type="project" value="TreeGrafter"/>
</dbReference>
<feature type="compositionally biased region" description="Acidic residues" evidence="5">
    <location>
        <begin position="218"/>
        <end position="230"/>
    </location>
</feature>
<reference evidence="8" key="1">
    <citation type="submission" date="2023-06" db="EMBL/GenBank/DDBJ databases">
        <title>Genome-scale phylogeny and comparative genomics of the fungal order Sordariales.</title>
        <authorList>
            <consortium name="Lawrence Berkeley National Laboratory"/>
            <person name="Hensen N."/>
            <person name="Bonometti L."/>
            <person name="Westerberg I."/>
            <person name="Brannstrom I.O."/>
            <person name="Guillou S."/>
            <person name="Cros-Aarteil S."/>
            <person name="Calhoun S."/>
            <person name="Haridas S."/>
            <person name="Kuo A."/>
            <person name="Mondo S."/>
            <person name="Pangilinan J."/>
            <person name="Riley R."/>
            <person name="LaButti K."/>
            <person name="Andreopoulos B."/>
            <person name="Lipzen A."/>
            <person name="Chen C."/>
            <person name="Yanf M."/>
            <person name="Daum C."/>
            <person name="Ng V."/>
            <person name="Clum A."/>
            <person name="Steindorff A."/>
            <person name="Ohm R."/>
            <person name="Martin F."/>
            <person name="Silar P."/>
            <person name="Natvig D."/>
            <person name="Lalanne C."/>
            <person name="Gautier V."/>
            <person name="Ament-velasquez S.L."/>
            <person name="Kruys A."/>
            <person name="Hutchinson M.I."/>
            <person name="Powell A.J."/>
            <person name="Barry K."/>
            <person name="Miller A.N."/>
            <person name="Grigoriev I.V."/>
            <person name="Debuchy R."/>
            <person name="Gladieux P."/>
            <person name="Thoren M.H."/>
            <person name="Johannesson H."/>
        </authorList>
    </citation>
    <scope>NUCLEOTIDE SEQUENCE</scope>
    <source>
        <strain evidence="8">SMH3391-2</strain>
    </source>
</reference>
<feature type="region of interest" description="Disordered" evidence="5">
    <location>
        <begin position="574"/>
        <end position="620"/>
    </location>
</feature>
<feature type="compositionally biased region" description="Polar residues" evidence="5">
    <location>
        <begin position="511"/>
        <end position="521"/>
    </location>
</feature>
<feature type="domain" description="Mif2/CENP-C cupin" evidence="6">
    <location>
        <begin position="671"/>
        <end position="756"/>
    </location>
</feature>
<feature type="compositionally biased region" description="Basic and acidic residues" evidence="5">
    <location>
        <begin position="137"/>
        <end position="149"/>
    </location>
</feature>
<feature type="compositionally biased region" description="Polar residues" evidence="5">
    <location>
        <begin position="171"/>
        <end position="192"/>
    </location>
</feature>
<feature type="region of interest" description="Disordered" evidence="5">
    <location>
        <begin position="36"/>
        <end position="521"/>
    </location>
</feature>
<dbReference type="EMBL" id="JAULSR010000008">
    <property type="protein sequence ID" value="KAK0612812.1"/>
    <property type="molecule type" value="Genomic_DNA"/>
</dbReference>
<evidence type="ECO:0000256" key="5">
    <source>
        <dbReference type="SAM" id="MobiDB-lite"/>
    </source>
</evidence>
<dbReference type="Proteomes" id="UP001174934">
    <property type="component" value="Unassembled WGS sequence"/>
</dbReference>
<proteinExistence type="inferred from homology"/>
<dbReference type="Pfam" id="PF11699">
    <property type="entry name" value="CENP-C_C"/>
    <property type="match status" value="1"/>
</dbReference>
<keyword evidence="3" id="KW-0238">DNA-binding</keyword>
<feature type="compositionally biased region" description="Basic and acidic residues" evidence="5">
    <location>
        <begin position="36"/>
        <end position="45"/>
    </location>
</feature>
<dbReference type="Gene3D" id="2.60.120.10">
    <property type="entry name" value="Jelly Rolls"/>
    <property type="match status" value="1"/>
</dbReference>
<feature type="compositionally biased region" description="Polar residues" evidence="5">
    <location>
        <begin position="112"/>
        <end position="121"/>
    </location>
</feature>
<dbReference type="Pfam" id="PF15624">
    <property type="entry name" value="Mif2_N"/>
    <property type="match status" value="1"/>
</dbReference>
<feature type="domain" description="Mif2 N-terminal" evidence="7">
    <location>
        <begin position="19"/>
        <end position="162"/>
    </location>
</feature>
<feature type="compositionally biased region" description="Acidic residues" evidence="5">
    <location>
        <begin position="195"/>
        <end position="210"/>
    </location>
</feature>
<dbReference type="PANTHER" id="PTHR16684">
    <property type="entry name" value="CENTROMERE PROTEIN C"/>
    <property type="match status" value="1"/>
</dbReference>
<organism evidence="8 9">
    <name type="scientific">Bombardia bombarda</name>
    <dbReference type="NCBI Taxonomy" id="252184"/>
    <lineage>
        <taxon>Eukaryota</taxon>
        <taxon>Fungi</taxon>
        <taxon>Dikarya</taxon>
        <taxon>Ascomycota</taxon>
        <taxon>Pezizomycotina</taxon>
        <taxon>Sordariomycetes</taxon>
        <taxon>Sordariomycetidae</taxon>
        <taxon>Sordariales</taxon>
        <taxon>Lasiosphaeriaceae</taxon>
        <taxon>Bombardia</taxon>
    </lineage>
</organism>
<feature type="region of interest" description="Disordered" evidence="5">
    <location>
        <begin position="764"/>
        <end position="783"/>
    </location>
</feature>
<feature type="compositionally biased region" description="Polar residues" evidence="5">
    <location>
        <begin position="447"/>
        <end position="457"/>
    </location>
</feature>
<dbReference type="AlphaFoldDB" id="A0AA39TUE8"/>
<accession>A0AA39TUE8</accession>
<feature type="compositionally biased region" description="Basic residues" evidence="5">
    <location>
        <begin position="590"/>
        <end position="600"/>
    </location>
</feature>
<sequence length="783" mass="85725">MAPRASQQRRTTIAPPEHIYELGVAGRKTGIVVKDTGIRDEHGMEPLEALFSSPRGSSEDSRNNNGAASDDEGSGEEMDITTTSGIGPAALLNGHVLNSRLPVPLPRARSPVKTSLNSPAQRNRLMARSSSPTRGSVVRDRDEERKSQPTRDLSNASRRLDFKKIQAGAKSLSQSFPQSKVNGVNGHRSQANRYDDDDEEEEEEEEEEEDEQRRQDQLEEEEEEDVESFVEESMAMLNAGDDDALPEDQDQFDDEPVDLPSPPRRATPPKNKPGRKPKQKDAAPALAPASATKQAKQTKQTKQARPTKKAASPVVGEEEEEEEEEQEEEEEEQEEEEEEEEEAEEEEPEEVAPKAQKTEPGKRGRPATNPKVAPTPVQPPASESRSKKRPSPAGADNTAASDDTSARKTKRQRTEPSPASAAAAPAAKGKGRPGKKTTTEDAAPQPEETSASRTKQLTPAPAPAPSKAKPGRKRKSSVGPGDTSVVMVPRGPPLPKSRGLLINRREVPGASGSNITQTRSGRNSIKPLAYWRNEYVDYDEEEGTMEDALSTKSRPSKFLVPSIKEVVRVDEPERVFPTRSRKGGASSKAKDKKKAKKRRGSGFYDSDDDEDSGPADAWELNPGAIQGEAVVWHPEHEFNPPALDDDVEVFQKQLAISGAAIQTQEVKNASFRYAKAVSEGYIGAGIVDLPPGSEKMPKNSRKMFMTFFVFSGRVLVTVNETSFRISKGGCGLFQEVCNYYSIENDYDKPARIFFSQGCEVAPKYPNPDEEGGGTRSREQSYVG</sequence>
<feature type="compositionally biased region" description="Acidic residues" evidence="5">
    <location>
        <begin position="316"/>
        <end position="350"/>
    </location>
</feature>
<dbReference type="GO" id="GO:0051382">
    <property type="term" value="P:kinetochore assembly"/>
    <property type="evidence" value="ECO:0007669"/>
    <property type="project" value="InterPro"/>
</dbReference>
<dbReference type="InterPro" id="IPR028386">
    <property type="entry name" value="CENP-C/Mif2/cnp3"/>
</dbReference>
<evidence type="ECO:0000256" key="4">
    <source>
        <dbReference type="ARBA" id="ARBA00023242"/>
    </source>
</evidence>
<dbReference type="InterPro" id="IPR028929">
    <property type="entry name" value="Mif2_N"/>
</dbReference>
<evidence type="ECO:0000313" key="9">
    <source>
        <dbReference type="Proteomes" id="UP001174934"/>
    </source>
</evidence>
<feature type="compositionally biased region" description="Acidic residues" evidence="5">
    <location>
        <begin position="240"/>
        <end position="257"/>
    </location>
</feature>
<evidence type="ECO:0000313" key="8">
    <source>
        <dbReference type="EMBL" id="KAK0612812.1"/>
    </source>
</evidence>
<dbReference type="SUPFAM" id="SSF51182">
    <property type="entry name" value="RmlC-like cupins"/>
    <property type="match status" value="1"/>
</dbReference>
<evidence type="ECO:0000256" key="3">
    <source>
        <dbReference type="ARBA" id="ARBA00023125"/>
    </source>
</evidence>
<gene>
    <name evidence="8" type="ORF">B0T17DRAFT_499249</name>
</gene>
<dbReference type="GO" id="GO:0005634">
    <property type="term" value="C:nucleus"/>
    <property type="evidence" value="ECO:0007669"/>
    <property type="project" value="UniProtKB-SubCell"/>
</dbReference>
<dbReference type="GO" id="GO:0000776">
    <property type="term" value="C:kinetochore"/>
    <property type="evidence" value="ECO:0007669"/>
    <property type="project" value="InterPro"/>
</dbReference>
<protein>
    <submittedName>
        <fullName evidence="8">Kinetochore CENP-C fungal-like protein</fullName>
    </submittedName>
</protein>
<keyword evidence="4" id="KW-0539">Nucleus</keyword>
<evidence type="ECO:0000256" key="1">
    <source>
        <dbReference type="ARBA" id="ARBA00004123"/>
    </source>
</evidence>
<dbReference type="InterPro" id="IPR014710">
    <property type="entry name" value="RmlC-like_jellyroll"/>
</dbReference>
<name>A0AA39TUE8_9PEZI</name>
<feature type="compositionally biased region" description="Low complexity" evidence="5">
    <location>
        <begin position="415"/>
        <end position="428"/>
    </location>
</feature>